<dbReference type="GO" id="GO:0006950">
    <property type="term" value="P:response to stress"/>
    <property type="evidence" value="ECO:0007669"/>
    <property type="project" value="TreeGrafter"/>
</dbReference>
<accession>A0AA41YKZ7</accession>
<evidence type="ECO:0000313" key="2">
    <source>
        <dbReference type="EMBL" id="MCW3474540.1"/>
    </source>
</evidence>
<dbReference type="Pfam" id="PF12802">
    <property type="entry name" value="MarR_2"/>
    <property type="match status" value="1"/>
</dbReference>
<reference evidence="2" key="1">
    <citation type="submission" date="2022-09" db="EMBL/GenBank/DDBJ databases">
        <title>Rhodovastum sp. nov. RN2-1 isolated from soil in Seongnam, South Korea.</title>
        <authorList>
            <person name="Le N.T."/>
        </authorList>
    </citation>
    <scope>NUCLEOTIDE SEQUENCE</scope>
    <source>
        <strain evidence="2">RN2-1</strain>
    </source>
</reference>
<organism evidence="2 3">
    <name type="scientific">Limobrevibacterium gyesilva</name>
    <dbReference type="NCBI Taxonomy" id="2991712"/>
    <lineage>
        <taxon>Bacteria</taxon>
        <taxon>Pseudomonadati</taxon>
        <taxon>Pseudomonadota</taxon>
        <taxon>Alphaproteobacteria</taxon>
        <taxon>Acetobacterales</taxon>
        <taxon>Acetobacteraceae</taxon>
        <taxon>Limobrevibacterium</taxon>
    </lineage>
</organism>
<keyword evidence="3" id="KW-1185">Reference proteome</keyword>
<evidence type="ECO:0000313" key="3">
    <source>
        <dbReference type="Proteomes" id="UP001165679"/>
    </source>
</evidence>
<dbReference type="AlphaFoldDB" id="A0AA41YKZ7"/>
<dbReference type="SUPFAM" id="SSF46785">
    <property type="entry name" value="Winged helix' DNA-binding domain"/>
    <property type="match status" value="1"/>
</dbReference>
<dbReference type="EMBL" id="JAPDNT010000004">
    <property type="protein sequence ID" value="MCW3474540.1"/>
    <property type="molecule type" value="Genomic_DNA"/>
</dbReference>
<dbReference type="SMART" id="SM00347">
    <property type="entry name" value="HTH_MARR"/>
    <property type="match status" value="1"/>
</dbReference>
<dbReference type="InterPro" id="IPR036388">
    <property type="entry name" value="WH-like_DNA-bd_sf"/>
</dbReference>
<dbReference type="InterPro" id="IPR000835">
    <property type="entry name" value="HTH_MarR-typ"/>
</dbReference>
<protein>
    <submittedName>
        <fullName evidence="2">MarR family winged helix-turn-helix transcriptional regulator</fullName>
    </submittedName>
</protein>
<evidence type="ECO:0000259" key="1">
    <source>
        <dbReference type="PROSITE" id="PS50995"/>
    </source>
</evidence>
<dbReference type="PANTHER" id="PTHR33164">
    <property type="entry name" value="TRANSCRIPTIONAL REGULATOR, MARR FAMILY"/>
    <property type="match status" value="1"/>
</dbReference>
<dbReference type="GO" id="GO:0003700">
    <property type="term" value="F:DNA-binding transcription factor activity"/>
    <property type="evidence" value="ECO:0007669"/>
    <property type="project" value="InterPro"/>
</dbReference>
<dbReference type="InterPro" id="IPR036390">
    <property type="entry name" value="WH_DNA-bd_sf"/>
</dbReference>
<name>A0AA41YKZ7_9PROT</name>
<dbReference type="RefSeq" id="WP_264713182.1">
    <property type="nucleotide sequence ID" value="NZ_JAPDNT010000004.1"/>
</dbReference>
<dbReference type="PANTHER" id="PTHR33164:SF105">
    <property type="entry name" value="TRANSCRIPTIONAL REPRESSOR PROTEIN-RELATED"/>
    <property type="match status" value="1"/>
</dbReference>
<dbReference type="Proteomes" id="UP001165679">
    <property type="component" value="Unassembled WGS sequence"/>
</dbReference>
<dbReference type="PROSITE" id="PS50995">
    <property type="entry name" value="HTH_MARR_2"/>
    <property type="match status" value="1"/>
</dbReference>
<dbReference type="Gene3D" id="1.10.10.10">
    <property type="entry name" value="Winged helix-like DNA-binding domain superfamily/Winged helix DNA-binding domain"/>
    <property type="match status" value="1"/>
</dbReference>
<sequence length="148" mass="16348">MSKHDELPFAVTIEVRDSCLCLHLQRAARALARHYDEALRPAGLTSGQFSLLMSLNRPEPPRMGAVSALLAMDRTTLTANLKPLERRGLVEVTVDPADRRSRKLALTQLGRAALAAAMPAWHAAQEDTQRRLGQTELKRLCGELRALS</sequence>
<proteinExistence type="predicted"/>
<dbReference type="InterPro" id="IPR039422">
    <property type="entry name" value="MarR/SlyA-like"/>
</dbReference>
<gene>
    <name evidence="2" type="ORF">OL599_08075</name>
</gene>
<reference evidence="2" key="2">
    <citation type="submission" date="2022-10" db="EMBL/GenBank/DDBJ databases">
        <authorList>
            <person name="Trinh H.N."/>
        </authorList>
    </citation>
    <scope>NUCLEOTIDE SEQUENCE</scope>
    <source>
        <strain evidence="2">RN2-1</strain>
    </source>
</reference>
<feature type="domain" description="HTH marR-type" evidence="1">
    <location>
        <begin position="17"/>
        <end position="148"/>
    </location>
</feature>
<comment type="caution">
    <text evidence="2">The sequence shown here is derived from an EMBL/GenBank/DDBJ whole genome shotgun (WGS) entry which is preliminary data.</text>
</comment>